<comment type="caution">
    <text evidence="2">The sequence shown here is derived from an EMBL/GenBank/DDBJ whole genome shotgun (WGS) entry which is preliminary data.</text>
</comment>
<protein>
    <submittedName>
        <fullName evidence="2">Protoporphyrinogen oxidase</fullName>
    </submittedName>
</protein>
<feature type="domain" description="Flavodoxin" evidence="1">
    <location>
        <begin position="15"/>
        <end position="158"/>
    </location>
</feature>
<dbReference type="GO" id="GO:0070819">
    <property type="term" value="F:menaquinone-dependent protoporphyrinogen oxidase activity"/>
    <property type="evidence" value="ECO:0007669"/>
    <property type="project" value="TreeGrafter"/>
</dbReference>
<evidence type="ECO:0000313" key="3">
    <source>
        <dbReference type="Proteomes" id="UP000626220"/>
    </source>
</evidence>
<dbReference type="PANTHER" id="PTHR38030:SF2">
    <property type="entry name" value="PROTOPORPHYRINOGEN IX DEHYDROGENASE [QUINONE]"/>
    <property type="match status" value="1"/>
</dbReference>
<reference evidence="2" key="2">
    <citation type="submission" date="2020-09" db="EMBL/GenBank/DDBJ databases">
        <authorList>
            <person name="Sun Q."/>
            <person name="Kim S."/>
        </authorList>
    </citation>
    <scope>NUCLEOTIDE SEQUENCE</scope>
    <source>
        <strain evidence="2">KCTC 42650</strain>
    </source>
</reference>
<gene>
    <name evidence="2" type="primary">hemG</name>
    <name evidence="2" type="ORF">GCM10017056_34560</name>
</gene>
<dbReference type="Gene3D" id="3.40.50.360">
    <property type="match status" value="1"/>
</dbReference>
<accession>A0A8J3M9D4</accession>
<dbReference type="Pfam" id="PF12724">
    <property type="entry name" value="Flavodoxin_5"/>
    <property type="match status" value="1"/>
</dbReference>
<dbReference type="GO" id="GO:0010181">
    <property type="term" value="F:FMN binding"/>
    <property type="evidence" value="ECO:0007669"/>
    <property type="project" value="TreeGrafter"/>
</dbReference>
<evidence type="ECO:0000259" key="1">
    <source>
        <dbReference type="Pfam" id="PF12724"/>
    </source>
</evidence>
<dbReference type="PANTHER" id="PTHR38030">
    <property type="entry name" value="PROTOPORPHYRINOGEN IX DEHYDROGENASE [MENAQUINONE]"/>
    <property type="match status" value="1"/>
</dbReference>
<dbReference type="InterPro" id="IPR029039">
    <property type="entry name" value="Flavoprotein-like_sf"/>
</dbReference>
<proteinExistence type="predicted"/>
<dbReference type="InterPro" id="IPR026816">
    <property type="entry name" value="Flavodoxin_dom"/>
</dbReference>
<dbReference type="SUPFAM" id="SSF52218">
    <property type="entry name" value="Flavoproteins"/>
    <property type="match status" value="1"/>
</dbReference>
<keyword evidence="3" id="KW-1185">Reference proteome</keyword>
<dbReference type="AlphaFoldDB" id="A0A8J3M9D4"/>
<name>A0A8J3M9D4_9RHOB</name>
<dbReference type="GO" id="GO:0006783">
    <property type="term" value="P:heme biosynthetic process"/>
    <property type="evidence" value="ECO:0007669"/>
    <property type="project" value="TreeGrafter"/>
</dbReference>
<reference evidence="2" key="1">
    <citation type="journal article" date="2014" name="Int. J. Syst. Evol. Microbiol.">
        <title>Complete genome sequence of Corynebacterium casei LMG S-19264T (=DSM 44701T), isolated from a smear-ripened cheese.</title>
        <authorList>
            <consortium name="US DOE Joint Genome Institute (JGI-PGF)"/>
            <person name="Walter F."/>
            <person name="Albersmeier A."/>
            <person name="Kalinowski J."/>
            <person name="Ruckert C."/>
        </authorList>
    </citation>
    <scope>NUCLEOTIDE SEQUENCE</scope>
    <source>
        <strain evidence="2">KCTC 42650</strain>
    </source>
</reference>
<dbReference type="EMBL" id="BNCJ01000011">
    <property type="protein sequence ID" value="GHF60189.1"/>
    <property type="molecule type" value="Genomic_DNA"/>
</dbReference>
<dbReference type="InterPro" id="IPR052200">
    <property type="entry name" value="Protoporphyrinogen_IX_DH"/>
</dbReference>
<evidence type="ECO:0000313" key="2">
    <source>
        <dbReference type="EMBL" id="GHF60189.1"/>
    </source>
</evidence>
<sequence length="187" mass="20358">MAGLFLKGVSAMKILVLYATTDGQTRKIARFCADGLFALGHTVELASAEEAEPLDLARFDRAILAGSVHLGHLQKSLVELARAHAGPMNHMPTLMLQVSLSAAGEDAEERADLDRIAKAFAQETGWTPSAVHHIAGAFTFTGYDFFRSLAMRYIAMQKGQAVDPHEDREYTDWAALSALLRDWAGQA</sequence>
<dbReference type="Proteomes" id="UP000626220">
    <property type="component" value="Unassembled WGS sequence"/>
</dbReference>
<organism evidence="2 3">
    <name type="scientific">Seohaeicola zhoushanensis</name>
    <dbReference type="NCBI Taxonomy" id="1569283"/>
    <lineage>
        <taxon>Bacteria</taxon>
        <taxon>Pseudomonadati</taxon>
        <taxon>Pseudomonadota</taxon>
        <taxon>Alphaproteobacteria</taxon>
        <taxon>Rhodobacterales</taxon>
        <taxon>Roseobacteraceae</taxon>
        <taxon>Seohaeicola</taxon>
    </lineage>
</organism>